<dbReference type="AlphaFoldDB" id="A0A9P8PCX8"/>
<accession>A0A9P8PCX8</accession>
<dbReference type="RefSeq" id="XP_046063653.1">
    <property type="nucleotide sequence ID" value="XM_046202281.1"/>
</dbReference>
<evidence type="ECO:0000313" key="2">
    <source>
        <dbReference type="Proteomes" id="UP000769157"/>
    </source>
</evidence>
<dbReference type="Proteomes" id="UP000769157">
    <property type="component" value="Unassembled WGS sequence"/>
</dbReference>
<keyword evidence="2" id="KW-1185">Reference proteome</keyword>
<protein>
    <submittedName>
        <fullName evidence="1">Uncharacterized protein</fullName>
    </submittedName>
</protein>
<reference evidence="1" key="2">
    <citation type="submission" date="2021-01" db="EMBL/GenBank/DDBJ databases">
        <authorList>
            <person name="Schikora-Tamarit M.A."/>
        </authorList>
    </citation>
    <scope>NUCLEOTIDE SEQUENCE</scope>
    <source>
        <strain evidence="1">CBS6075</strain>
    </source>
</reference>
<reference evidence="1" key="1">
    <citation type="journal article" date="2021" name="Open Biol.">
        <title>Shared evolutionary footprints suggest mitochondrial oxidative damage underlies multiple complex I losses in fungi.</title>
        <authorList>
            <person name="Schikora-Tamarit M.A."/>
            <person name="Marcet-Houben M."/>
            <person name="Nosek J."/>
            <person name="Gabaldon T."/>
        </authorList>
    </citation>
    <scope>NUCLEOTIDE SEQUENCE</scope>
    <source>
        <strain evidence="1">CBS6075</strain>
    </source>
</reference>
<comment type="caution">
    <text evidence="1">The sequence shown here is derived from an EMBL/GenBank/DDBJ whole genome shotgun (WGS) entry which is preliminary data.</text>
</comment>
<sequence length="223" mass="23965">MKKSKCLFAPNALLKFCACSTESVPTRASPTMMILSGLAALAKDANGAINCVSLCLLPAVSNNTMSKLFCFAYLIAPVAILATKSAPPYPPSNSSICCLSWDSLVRLLTWVRNCSTAPDLNVSHAVISTRELATSGATFFLMRCVDNADFTFLTSSLVIFLPPIRFLRNPNGCELASWAFGVGCNDNILSISCDRSFTRNSPVFVFVPNWLASPTSCSKLADP</sequence>
<dbReference type="OrthoDB" id="3987381at2759"/>
<evidence type="ECO:0000313" key="1">
    <source>
        <dbReference type="EMBL" id="KAH3669390.1"/>
    </source>
</evidence>
<name>A0A9P8PCX8_9ASCO</name>
<dbReference type="GeneID" id="70233479"/>
<proteinExistence type="predicted"/>
<gene>
    <name evidence="1" type="ORF">OGAPHI_001511</name>
</gene>
<organism evidence="1 2">
    <name type="scientific">Ogataea philodendri</name>
    <dbReference type="NCBI Taxonomy" id="1378263"/>
    <lineage>
        <taxon>Eukaryota</taxon>
        <taxon>Fungi</taxon>
        <taxon>Dikarya</taxon>
        <taxon>Ascomycota</taxon>
        <taxon>Saccharomycotina</taxon>
        <taxon>Pichiomycetes</taxon>
        <taxon>Pichiales</taxon>
        <taxon>Pichiaceae</taxon>
        <taxon>Ogataea</taxon>
    </lineage>
</organism>
<dbReference type="EMBL" id="JAEUBE010000137">
    <property type="protein sequence ID" value="KAH3669390.1"/>
    <property type="molecule type" value="Genomic_DNA"/>
</dbReference>